<sequence length="305" mass="32427">MSWLDPGLGPGTGAALALALGLPLAVRALVHRGFRIPCRPEVGTPADAGLPYRSASIVTERGRRLFAWHILPPGGGPAPHLVVMHGWGANAEDMLPVAAPLRQAGYGVLLVDARNHGRSDRDGHSSMPRFAEDLAHAFDWLERQPEASPGRIALLGHSVGAAAALLTAARLSEPAAVVSLAAFRHPEIVMRRFLALHRVPYRPLGWLICRYVERVIGERFDGIAPVNTAARVRCPTLVLHGADDSITPPEDSEAIAAALPEGLGRLAILPGFGHDTVDRMEEVMAPVLAFLSEHLSAPLNSAATA</sequence>
<dbReference type="RefSeq" id="WP_014187971.1">
    <property type="nucleotide sequence ID" value="NC_016585.1"/>
</dbReference>
<proteinExistence type="predicted"/>
<dbReference type="InterPro" id="IPR022742">
    <property type="entry name" value="Hydrolase_4"/>
</dbReference>
<geneLocation type="plasmid" evidence="3 4">
    <name>AZO_p1</name>
</geneLocation>
<accession>G7ZB81</accession>
<dbReference type="HOGENOM" id="CLU_029375_6_2_5"/>
<evidence type="ECO:0000256" key="1">
    <source>
        <dbReference type="ARBA" id="ARBA00022801"/>
    </source>
</evidence>
<dbReference type="PANTHER" id="PTHR22946:SF9">
    <property type="entry name" value="POLYKETIDE TRANSFERASE AF380"/>
    <property type="match status" value="1"/>
</dbReference>
<dbReference type="MEROPS" id="S09.B04"/>
<keyword evidence="3" id="KW-0614">Plasmid</keyword>
<dbReference type="EMBL" id="FQ311869">
    <property type="protein sequence ID" value="CBS88513.1"/>
    <property type="molecule type" value="Genomic_DNA"/>
</dbReference>
<gene>
    <name evidence="3" type="ordered locus">AZOLI_p10221</name>
</gene>
<keyword evidence="4" id="KW-1185">Reference proteome</keyword>
<evidence type="ECO:0000259" key="2">
    <source>
        <dbReference type="Pfam" id="PF12146"/>
    </source>
</evidence>
<dbReference type="KEGG" id="ali:AZOLI_p10221"/>
<evidence type="ECO:0000313" key="4">
    <source>
        <dbReference type="Proteomes" id="UP000005667"/>
    </source>
</evidence>
<dbReference type="Proteomes" id="UP000005667">
    <property type="component" value="Plasmid AZO_p1"/>
</dbReference>
<dbReference type="AlphaFoldDB" id="G7ZB81"/>
<protein>
    <recommendedName>
        <fullName evidence="2">Serine aminopeptidase S33 domain-containing protein</fullName>
    </recommendedName>
</protein>
<dbReference type="Pfam" id="PF12146">
    <property type="entry name" value="Hydrolase_4"/>
    <property type="match status" value="2"/>
</dbReference>
<dbReference type="Gene3D" id="3.40.50.1820">
    <property type="entry name" value="alpha/beta hydrolase"/>
    <property type="match status" value="1"/>
</dbReference>
<evidence type="ECO:0000313" key="3">
    <source>
        <dbReference type="EMBL" id="CBS88513.1"/>
    </source>
</evidence>
<feature type="domain" description="Serine aminopeptidase S33" evidence="2">
    <location>
        <begin position="79"/>
        <end position="196"/>
    </location>
</feature>
<dbReference type="OrthoDB" id="3647650at2"/>
<dbReference type="InterPro" id="IPR029058">
    <property type="entry name" value="AB_hydrolase_fold"/>
</dbReference>
<dbReference type="SUPFAM" id="SSF53474">
    <property type="entry name" value="alpha/beta-Hydrolases"/>
    <property type="match status" value="1"/>
</dbReference>
<dbReference type="PANTHER" id="PTHR22946">
    <property type="entry name" value="DIENELACTONE HYDROLASE DOMAIN-CONTAINING PROTEIN-RELATED"/>
    <property type="match status" value="1"/>
</dbReference>
<feature type="domain" description="Serine aminopeptidase S33" evidence="2">
    <location>
        <begin position="227"/>
        <end position="276"/>
    </location>
</feature>
<dbReference type="GO" id="GO:0052689">
    <property type="term" value="F:carboxylic ester hydrolase activity"/>
    <property type="evidence" value="ECO:0007669"/>
    <property type="project" value="UniProtKB-ARBA"/>
</dbReference>
<organism evidence="3 4">
    <name type="scientific">Azospirillum lipoferum (strain 4B)</name>
    <dbReference type="NCBI Taxonomy" id="862719"/>
    <lineage>
        <taxon>Bacteria</taxon>
        <taxon>Pseudomonadati</taxon>
        <taxon>Pseudomonadota</taxon>
        <taxon>Alphaproteobacteria</taxon>
        <taxon>Rhodospirillales</taxon>
        <taxon>Azospirillaceae</taxon>
        <taxon>Azospirillum</taxon>
    </lineage>
</organism>
<reference evidence="4" key="1">
    <citation type="journal article" date="2011" name="PLoS Genet.">
        <title>Azospirillum genomes reveal transition of bacteria from aquatic to terrestrial environments.</title>
        <authorList>
            <person name="Wisniewski-Dye F."/>
            <person name="Borziak K."/>
            <person name="Khalsa-Moyers G."/>
            <person name="Alexandre G."/>
            <person name="Sukharnikov L.O."/>
            <person name="Wuichet K."/>
            <person name="Hurst G.B."/>
            <person name="McDonald W.H."/>
            <person name="Robertson J.S."/>
            <person name="Barbe V."/>
            <person name="Calteau A."/>
            <person name="Rouy Z."/>
            <person name="Mangenot S."/>
            <person name="Prigent-Combaret C."/>
            <person name="Normand P."/>
            <person name="Boyer M."/>
            <person name="Siguier P."/>
            <person name="Dessaux Y."/>
            <person name="Elmerich C."/>
            <person name="Condemine G."/>
            <person name="Krishnen G."/>
            <person name="Kennedy I."/>
            <person name="Paterson A.H."/>
            <person name="Gonzalez V."/>
            <person name="Mavingui P."/>
            <person name="Zhulin I.B."/>
        </authorList>
    </citation>
    <scope>NUCLEOTIDE SEQUENCE [LARGE SCALE GENOMIC DNA]</scope>
    <source>
        <strain evidence="4">4B</strain>
    </source>
</reference>
<dbReference type="InterPro" id="IPR050261">
    <property type="entry name" value="FrsA_esterase"/>
</dbReference>
<name>G7ZB81_AZOL4</name>
<keyword evidence="1" id="KW-0378">Hydrolase</keyword>